<name>B0KUQ9_PSEPG</name>
<evidence type="ECO:0000313" key="2">
    <source>
        <dbReference type="Proteomes" id="UP000002157"/>
    </source>
</evidence>
<dbReference type="HOGENOM" id="CLU_675921_0_0_6"/>
<dbReference type="AlphaFoldDB" id="B0KUQ9"/>
<dbReference type="RefSeq" id="WP_012271133.1">
    <property type="nucleotide sequence ID" value="NC_010322.1"/>
</dbReference>
<dbReference type="EMBL" id="CP000926">
    <property type="protein sequence ID" value="ABY97364.1"/>
    <property type="molecule type" value="Genomic_DNA"/>
</dbReference>
<dbReference type="KEGG" id="ppg:PputGB1_1457"/>
<proteinExistence type="predicted"/>
<dbReference type="Proteomes" id="UP000002157">
    <property type="component" value="Chromosome"/>
</dbReference>
<dbReference type="eggNOG" id="ENOG50335YW">
    <property type="taxonomic scope" value="Bacteria"/>
</dbReference>
<sequence>MINTTRGSRTHRAPSPPLLLTLTFIFCGLITPYASAGTITLISAPTGDFGERRCTVDIPPAGAGKTLKLSVAERGGLGVGNCYDIKPSDILMQDIPSSAEILLTDDWLCDTKLDDTFYTEDDPEDNKSFVIRLETTRNPSQLPEIGIDRLAEFEVGKYIDYTNDAGEKPVGFKLAAKTHNDAGRITRKLSCLQINISEDSNTPTLTPVPLGEKTTTTIKKEHDHEFDCASDEVMVGRAHSGDEHGDHKDDWTKYTCQTVKGDGKVKIVIKQDYTAAKISECGRRKPESTSEKQPDKSCTEAVTYNKDKVDPIYFTCPTDSVMVGRGHKGDETGYTTYRCATLYKDTEAVENKMIVVPGDWEKEVKESNSDFTCGLGKVMIGRAHKSDENGPTKYRCGQLFYPTNPTTQVTP</sequence>
<organism evidence="1 2">
    <name type="scientific">Pseudomonas putida (strain GB-1)</name>
    <dbReference type="NCBI Taxonomy" id="76869"/>
    <lineage>
        <taxon>Bacteria</taxon>
        <taxon>Pseudomonadati</taxon>
        <taxon>Pseudomonadota</taxon>
        <taxon>Gammaproteobacteria</taxon>
        <taxon>Pseudomonadales</taxon>
        <taxon>Pseudomonadaceae</taxon>
        <taxon>Pseudomonas</taxon>
    </lineage>
</organism>
<gene>
    <name evidence="1" type="ordered locus">PputGB1_1457</name>
</gene>
<protein>
    <submittedName>
        <fullName evidence="1">Uncharacterized protein</fullName>
    </submittedName>
</protein>
<reference evidence="1 2" key="1">
    <citation type="submission" date="2008-01" db="EMBL/GenBank/DDBJ databases">
        <title>Complete sequence of Pseudomonas putida GB-1.</title>
        <authorList>
            <consortium name="US DOE Joint Genome Institute"/>
            <person name="Copeland A."/>
            <person name="Lucas S."/>
            <person name="Lapidus A."/>
            <person name="Barry K."/>
            <person name="Glavina del Rio T."/>
            <person name="Dalin E."/>
            <person name="Tice H."/>
            <person name="Pitluck S."/>
            <person name="Bruce D."/>
            <person name="Goodwin L."/>
            <person name="Chertkov O."/>
            <person name="Brettin T."/>
            <person name="Detter J.C."/>
            <person name="Han C."/>
            <person name="Kuske C.R."/>
            <person name="Schmutz J."/>
            <person name="Larimer F."/>
            <person name="Land M."/>
            <person name="Hauser L."/>
            <person name="Kyrpides N."/>
            <person name="Kim E."/>
            <person name="McCarthy J.K."/>
            <person name="Richardson P."/>
        </authorList>
    </citation>
    <scope>NUCLEOTIDE SEQUENCE [LARGE SCALE GENOMIC DNA]</scope>
    <source>
        <strain evidence="1 2">GB-1</strain>
    </source>
</reference>
<accession>B0KUQ9</accession>
<evidence type="ECO:0000313" key="1">
    <source>
        <dbReference type="EMBL" id="ABY97364.1"/>
    </source>
</evidence>